<dbReference type="InterPro" id="IPR032675">
    <property type="entry name" value="LRR_dom_sf"/>
</dbReference>
<proteinExistence type="predicted"/>
<dbReference type="Pfam" id="PF13306">
    <property type="entry name" value="LRR_5"/>
    <property type="match status" value="2"/>
</dbReference>
<dbReference type="Proteomes" id="UP000182257">
    <property type="component" value="Unassembled WGS sequence"/>
</dbReference>
<dbReference type="PANTHER" id="PTHR45661:SF3">
    <property type="entry name" value="IG-LIKE DOMAIN-CONTAINING PROTEIN"/>
    <property type="match status" value="1"/>
</dbReference>
<protein>
    <submittedName>
        <fullName evidence="1">Leucine rich repeat-containing protein</fullName>
    </submittedName>
</protein>
<dbReference type="EMBL" id="FNRF01000002">
    <property type="protein sequence ID" value="SEA37163.1"/>
    <property type="molecule type" value="Genomic_DNA"/>
</dbReference>
<evidence type="ECO:0000313" key="1">
    <source>
        <dbReference type="EMBL" id="SEA37163.1"/>
    </source>
</evidence>
<dbReference type="RefSeq" id="WP_074760737.1">
    <property type="nucleotide sequence ID" value="NZ_FNRF01000002.1"/>
</dbReference>
<dbReference type="AlphaFoldDB" id="A0A1H4AMP3"/>
<dbReference type="InterPro" id="IPR053139">
    <property type="entry name" value="Surface_bspA-like"/>
</dbReference>
<dbReference type="Gene3D" id="3.80.10.10">
    <property type="entry name" value="Ribonuclease Inhibitor"/>
    <property type="match status" value="1"/>
</dbReference>
<name>A0A1H4AMP3_XYLRU</name>
<dbReference type="OrthoDB" id="1064613at2"/>
<reference evidence="1 2" key="1">
    <citation type="submission" date="2016-10" db="EMBL/GenBank/DDBJ databases">
        <authorList>
            <person name="de Groot N.N."/>
        </authorList>
    </citation>
    <scope>NUCLEOTIDE SEQUENCE [LARGE SCALE GENOMIC DNA]</scope>
    <source>
        <strain evidence="1 2">D31d</strain>
    </source>
</reference>
<dbReference type="InterPro" id="IPR026906">
    <property type="entry name" value="LRR_5"/>
</dbReference>
<dbReference type="SUPFAM" id="SSF52058">
    <property type="entry name" value="L domain-like"/>
    <property type="match status" value="1"/>
</dbReference>
<sequence length="264" mass="29458">MKLELRTALELKYNAFIGETFEELVFPEGMIEIPGSLCEDCRQLRKVVLPSTIKRIDVGAFNGCIKLEEINLPDGLEEIADDVFQGCHALRNITLPPGLKSLSPEIFDNSGLETIELPDGLESIGYWAFYGCNSLKSLEIPSSVREIGFGIVSAHDDFRLVCHAEGFHVENDALIDDKNKELLCCWTTQEHYVVPECVDKIACISNNAYVKTISVKQSVELTTEDTFAFDMGLKEIDFKGGATGITKDTFYLCNYPDKIKVNII</sequence>
<dbReference type="PANTHER" id="PTHR45661">
    <property type="entry name" value="SURFACE ANTIGEN"/>
    <property type="match status" value="1"/>
</dbReference>
<gene>
    <name evidence="1" type="ORF">SAMN05216462_1290</name>
</gene>
<organism evidence="1 2">
    <name type="scientific">Xylanibacter ruminicola</name>
    <name type="common">Prevotella ruminicola</name>
    <dbReference type="NCBI Taxonomy" id="839"/>
    <lineage>
        <taxon>Bacteria</taxon>
        <taxon>Pseudomonadati</taxon>
        <taxon>Bacteroidota</taxon>
        <taxon>Bacteroidia</taxon>
        <taxon>Bacteroidales</taxon>
        <taxon>Prevotellaceae</taxon>
        <taxon>Xylanibacter</taxon>
    </lineage>
</organism>
<evidence type="ECO:0000313" key="2">
    <source>
        <dbReference type="Proteomes" id="UP000182257"/>
    </source>
</evidence>
<accession>A0A1H4AMP3</accession>